<dbReference type="PANTHER" id="PTHR38566">
    <property type="entry name" value="RNA_LIG_T4_1 DOMAIN-CONTAINING PROTEIN"/>
    <property type="match status" value="1"/>
</dbReference>
<sequence length="454" mass="52792">MEEKSTLGWFNKQFSNLKALNCSPQQLQNFGYLISNKNIKTKWRAVPSSIAEGYHLLGMQVVGRRGLRIDDQIYRKSPRLQQIVPRGLCFVFKRETDTLHLISIVYPTSKFFGDDDQDEEVVVVDDDEVQKEVPQGTRLISTEKANGEMFTVTVVGQTADGSWLIVLGSKNNKFLFHLNPKKTTDRQVKSMIKEYSGNADGYPDIDMEAKPGWTYMNVWIEMSEFFLLFLLSRPDAADSFCRRLHEEKWTACGEFESFIHPHLVPLQRGHKTVKFFALTSYNEEGSPRETSGAQRLKDLDWLQETGFETVTRLELSPTTDIMQLRREVWHRDGEEGLVLLVLNPDNGEILRMFKMKTVWYVVYRGLREKIRNMMKRGGLNKPDQMKSEFRKTIQKKLDIFKLHDEDNKRWLAVADSMSDAVTKAYEEGEDKFGDIFRYRYPDLIEKSESSRMKV</sequence>
<proteinExistence type="predicted"/>
<organism evidence="1 2">
    <name type="scientific">Planoprotostelium fungivorum</name>
    <dbReference type="NCBI Taxonomy" id="1890364"/>
    <lineage>
        <taxon>Eukaryota</taxon>
        <taxon>Amoebozoa</taxon>
        <taxon>Evosea</taxon>
        <taxon>Variosea</taxon>
        <taxon>Cavosteliida</taxon>
        <taxon>Cavosteliaceae</taxon>
        <taxon>Planoprotostelium</taxon>
    </lineage>
</organism>
<gene>
    <name evidence="1" type="ORF">PROFUN_06657</name>
</gene>
<accession>A0A2P6MSX8</accession>
<comment type="caution">
    <text evidence="1">The sequence shown here is derived from an EMBL/GenBank/DDBJ whole genome shotgun (WGS) entry which is preliminary data.</text>
</comment>
<evidence type="ECO:0000313" key="2">
    <source>
        <dbReference type="Proteomes" id="UP000241769"/>
    </source>
</evidence>
<protein>
    <submittedName>
        <fullName evidence="1">Uncharacterized protein</fullName>
    </submittedName>
</protein>
<dbReference type="EMBL" id="MDYQ01000441">
    <property type="protein sequence ID" value="PRP74796.1"/>
    <property type="molecule type" value="Genomic_DNA"/>
</dbReference>
<evidence type="ECO:0000313" key="1">
    <source>
        <dbReference type="EMBL" id="PRP74796.1"/>
    </source>
</evidence>
<keyword evidence="2" id="KW-1185">Reference proteome</keyword>
<name>A0A2P6MSX8_9EUKA</name>
<reference evidence="1 2" key="1">
    <citation type="journal article" date="2018" name="Genome Biol. Evol.">
        <title>Multiple Roots of Fruiting Body Formation in Amoebozoa.</title>
        <authorList>
            <person name="Hillmann F."/>
            <person name="Forbes G."/>
            <person name="Novohradska S."/>
            <person name="Ferling I."/>
            <person name="Riege K."/>
            <person name="Groth M."/>
            <person name="Westermann M."/>
            <person name="Marz M."/>
            <person name="Spaller T."/>
            <person name="Winckler T."/>
            <person name="Schaap P."/>
            <person name="Glockner G."/>
        </authorList>
    </citation>
    <scope>NUCLEOTIDE SEQUENCE [LARGE SCALE GENOMIC DNA]</scope>
    <source>
        <strain evidence="1 2">Jena</strain>
    </source>
</reference>
<dbReference type="InParanoid" id="A0A2P6MSX8"/>
<dbReference type="AlphaFoldDB" id="A0A2P6MSX8"/>
<dbReference type="OrthoDB" id="6381055at2759"/>
<dbReference type="Proteomes" id="UP000241769">
    <property type="component" value="Unassembled WGS sequence"/>
</dbReference>
<dbReference type="PANTHER" id="PTHR38566:SF1">
    <property type="entry name" value="CHROMOSOME UNDETERMINED SCAFFOLD_18, WHOLE GENOME SHOTGUN SEQUENCE"/>
    <property type="match status" value="1"/>
</dbReference>